<evidence type="ECO:0000256" key="2">
    <source>
        <dbReference type="SAM" id="MobiDB-lite"/>
    </source>
</evidence>
<organism evidence="3 4">
    <name type="scientific">Albugo candida</name>
    <dbReference type="NCBI Taxonomy" id="65357"/>
    <lineage>
        <taxon>Eukaryota</taxon>
        <taxon>Sar</taxon>
        <taxon>Stramenopiles</taxon>
        <taxon>Oomycota</taxon>
        <taxon>Peronosporomycetes</taxon>
        <taxon>Albuginales</taxon>
        <taxon>Albuginaceae</taxon>
        <taxon>Albugo</taxon>
    </lineage>
</organism>
<comment type="caution">
    <text evidence="3">The sequence shown here is derived from an EMBL/GenBank/DDBJ whole genome shotgun (WGS) entry which is preliminary data.</text>
</comment>
<gene>
    <name evidence="3" type="ORF">BN9_046690</name>
</gene>
<evidence type="ECO:0000313" key="3">
    <source>
        <dbReference type="EMBL" id="CCI43885.1"/>
    </source>
</evidence>
<dbReference type="InParanoid" id="A0A024GBL1"/>
<proteinExistence type="predicted"/>
<reference evidence="3 4" key="1">
    <citation type="submission" date="2012-05" db="EMBL/GenBank/DDBJ databases">
        <title>Recombination and specialization in a pathogen metapopulation.</title>
        <authorList>
            <person name="Gardiner A."/>
            <person name="Kemen E."/>
            <person name="Schultz-Larsen T."/>
            <person name="MacLean D."/>
            <person name="Van Oosterhout C."/>
            <person name="Jones J.D.G."/>
        </authorList>
    </citation>
    <scope>NUCLEOTIDE SEQUENCE [LARGE SCALE GENOMIC DNA]</scope>
    <source>
        <strain evidence="3 4">Ac Nc2</strain>
    </source>
</reference>
<keyword evidence="1" id="KW-0175">Coiled coil</keyword>
<protein>
    <submittedName>
        <fullName evidence="3">Uncharacterized protein</fullName>
    </submittedName>
</protein>
<dbReference type="AlphaFoldDB" id="A0A024GBL1"/>
<accession>A0A024GBL1</accession>
<evidence type="ECO:0000256" key="1">
    <source>
        <dbReference type="SAM" id="Coils"/>
    </source>
</evidence>
<dbReference type="Proteomes" id="UP000053237">
    <property type="component" value="Unassembled WGS sequence"/>
</dbReference>
<feature type="coiled-coil region" evidence="1">
    <location>
        <begin position="188"/>
        <end position="215"/>
    </location>
</feature>
<evidence type="ECO:0000313" key="4">
    <source>
        <dbReference type="Proteomes" id="UP000053237"/>
    </source>
</evidence>
<feature type="region of interest" description="Disordered" evidence="2">
    <location>
        <begin position="95"/>
        <end position="130"/>
    </location>
</feature>
<name>A0A024GBL1_9STRA</name>
<keyword evidence="4" id="KW-1185">Reference proteome</keyword>
<dbReference type="EMBL" id="CAIX01000057">
    <property type="protein sequence ID" value="CCI43885.1"/>
    <property type="molecule type" value="Genomic_DNA"/>
</dbReference>
<sequence length="271" mass="31191">MNHSMLTESSTFLYPFLQNEKAFEFSQGIDHIPPASACSISPTSPYFQRVSGYKFPIALESNSFGAEDLFTSDLMQSAMSDAYSSVENYATADSTQNASELKFHPANTRSAHKKRTHPSDQNPPKDPLNIITQPQVRYSGCKRGRPLLYVTASSKRERHNENERQRVQKKKASSFIIFFLTDLNYLYIQKQIGEMREALRLLQEKRNNLLSTRRNQLSDNDVTYRHNLEEYALLMKKTDLLKEEQFQLGFAVWESRAKLMISISSSKTHSR</sequence>